<feature type="chain" id="PRO_5009309072" evidence="1">
    <location>
        <begin position="19"/>
        <end position="276"/>
    </location>
</feature>
<evidence type="ECO:0000259" key="2">
    <source>
        <dbReference type="SMART" id="SM00605"/>
    </source>
</evidence>
<reference evidence="4" key="1">
    <citation type="submission" date="2016-11" db="UniProtKB">
        <authorList>
            <consortium name="WormBaseParasite"/>
        </authorList>
    </citation>
    <scope>IDENTIFICATION</scope>
</reference>
<protein>
    <submittedName>
        <fullName evidence="4">CW domain-containing protein</fullName>
    </submittedName>
</protein>
<dbReference type="PANTHER" id="PTHR47629">
    <property type="entry name" value="C-TYPE LECTIN-RELATED"/>
    <property type="match status" value="1"/>
</dbReference>
<evidence type="ECO:0000256" key="1">
    <source>
        <dbReference type="SAM" id="SignalP"/>
    </source>
</evidence>
<dbReference type="SMART" id="SM00605">
    <property type="entry name" value="CW"/>
    <property type="match status" value="1"/>
</dbReference>
<dbReference type="WBParaSite" id="Csp11.Scaffold630.g17199.t2">
    <property type="protein sequence ID" value="Csp11.Scaffold630.g17199.t2"/>
    <property type="gene ID" value="Csp11.Scaffold630.g17199"/>
</dbReference>
<feature type="domain" description="PAN-3" evidence="2">
    <location>
        <begin position="3"/>
        <end position="137"/>
    </location>
</feature>
<dbReference type="Proteomes" id="UP000095282">
    <property type="component" value="Unplaced"/>
</dbReference>
<accession>A0A1I7ULM6</accession>
<keyword evidence="1" id="KW-0732">Signal</keyword>
<keyword evidence="3" id="KW-1185">Reference proteome</keyword>
<dbReference type="SUPFAM" id="SSF56436">
    <property type="entry name" value="C-type lectin-like"/>
    <property type="match status" value="1"/>
</dbReference>
<dbReference type="Gene3D" id="3.10.100.10">
    <property type="entry name" value="Mannose-Binding Protein A, subunit A"/>
    <property type="match status" value="1"/>
</dbReference>
<dbReference type="CDD" id="cd00037">
    <property type="entry name" value="CLECT"/>
    <property type="match status" value="1"/>
</dbReference>
<evidence type="ECO:0000313" key="4">
    <source>
        <dbReference type="WBParaSite" id="Csp11.Scaffold630.g17199.t2"/>
    </source>
</evidence>
<dbReference type="PANTHER" id="PTHR47629:SF6">
    <property type="entry name" value="CW DOMAIN-CONTAINING PROTEIN-RELATED"/>
    <property type="match status" value="1"/>
</dbReference>
<dbReference type="Pfam" id="PF08277">
    <property type="entry name" value="PAN_3"/>
    <property type="match status" value="1"/>
</dbReference>
<dbReference type="InterPro" id="IPR016186">
    <property type="entry name" value="C-type_lectin-like/link_sf"/>
</dbReference>
<organism evidence="3 4">
    <name type="scientific">Caenorhabditis tropicalis</name>
    <dbReference type="NCBI Taxonomy" id="1561998"/>
    <lineage>
        <taxon>Eukaryota</taxon>
        <taxon>Metazoa</taxon>
        <taxon>Ecdysozoa</taxon>
        <taxon>Nematoda</taxon>
        <taxon>Chromadorea</taxon>
        <taxon>Rhabditida</taxon>
        <taxon>Rhabditina</taxon>
        <taxon>Rhabditomorpha</taxon>
        <taxon>Rhabditoidea</taxon>
        <taxon>Rhabditidae</taxon>
        <taxon>Peloderinae</taxon>
        <taxon>Caenorhabditis</taxon>
    </lineage>
</organism>
<dbReference type="eggNOG" id="ENOG502TII3">
    <property type="taxonomic scope" value="Eukaryota"/>
</dbReference>
<dbReference type="AlphaFoldDB" id="A0A1I7ULM6"/>
<dbReference type="InterPro" id="IPR016187">
    <property type="entry name" value="CTDL_fold"/>
</dbReference>
<sequence>MFLISLLVQSLFLKKVFGDSSMMIISGKPKEFTDSDKLLESWDNCLRICRNDVNCVMIYKISDTLCEVFQFGEIMSVDRSNLASDGVIAFKVKSSFDQCPSDNPFYSSDSISFLNLNETKNELYNTTYTYSNDFLNIQCSIAKCPNDTQIFIREQLTVCIGTFIFEKPICDNYYRASELCKENKGTLTGPANDNEYDYIEKRRKELFISANNGTIQYMPFWIDGISNSSGNNYEFEDDTHNGSLNYRFNPGAPAYSGPGYCLYNPNPTGLLISDYM</sequence>
<evidence type="ECO:0000313" key="3">
    <source>
        <dbReference type="Proteomes" id="UP000095282"/>
    </source>
</evidence>
<name>A0A1I7ULM6_9PELO</name>
<feature type="signal peptide" evidence="1">
    <location>
        <begin position="1"/>
        <end position="18"/>
    </location>
</feature>
<dbReference type="InterPro" id="IPR006583">
    <property type="entry name" value="PAN-3_domain"/>
</dbReference>
<proteinExistence type="predicted"/>